<gene>
    <name evidence="1" type="ORF">ACFO8Q_08525</name>
</gene>
<accession>A0ABV9Q1W6</accession>
<reference evidence="2" key="1">
    <citation type="journal article" date="2019" name="Int. J. Syst. Evol. Microbiol.">
        <title>The Global Catalogue of Microorganisms (GCM) 10K type strain sequencing project: providing services to taxonomists for standard genome sequencing and annotation.</title>
        <authorList>
            <consortium name="The Broad Institute Genomics Platform"/>
            <consortium name="The Broad Institute Genome Sequencing Center for Infectious Disease"/>
            <person name="Wu L."/>
            <person name="Ma J."/>
        </authorList>
    </citation>
    <scope>NUCLEOTIDE SEQUENCE [LARGE SCALE GENOMIC DNA]</scope>
    <source>
        <strain evidence="2">WYCCWR 12678</strain>
    </source>
</reference>
<evidence type="ECO:0000313" key="1">
    <source>
        <dbReference type="EMBL" id="MFC4767407.1"/>
    </source>
</evidence>
<keyword evidence="2" id="KW-1185">Reference proteome</keyword>
<evidence type="ECO:0000313" key="2">
    <source>
        <dbReference type="Proteomes" id="UP001596002"/>
    </source>
</evidence>
<dbReference type="Proteomes" id="UP001596002">
    <property type="component" value="Unassembled WGS sequence"/>
</dbReference>
<dbReference type="EMBL" id="JBHSHC010000057">
    <property type="protein sequence ID" value="MFC4767407.1"/>
    <property type="molecule type" value="Genomic_DNA"/>
</dbReference>
<organism evidence="1 2">
    <name type="scientific">Effusibacillus consociatus</name>
    <dbReference type="NCBI Taxonomy" id="1117041"/>
    <lineage>
        <taxon>Bacteria</taxon>
        <taxon>Bacillati</taxon>
        <taxon>Bacillota</taxon>
        <taxon>Bacilli</taxon>
        <taxon>Bacillales</taxon>
        <taxon>Alicyclobacillaceae</taxon>
        <taxon>Effusibacillus</taxon>
    </lineage>
</organism>
<sequence length="81" mass="9629">MKHWFVGWLEKCAQQFRSEAEHYRSAFERYTHERTNLELSVEDPHYFLTLAARKEENAERLENWAELAEEGIKTSNIVSGL</sequence>
<proteinExistence type="predicted"/>
<comment type="caution">
    <text evidence="1">The sequence shown here is derived from an EMBL/GenBank/DDBJ whole genome shotgun (WGS) entry which is preliminary data.</text>
</comment>
<dbReference type="RefSeq" id="WP_380025329.1">
    <property type="nucleotide sequence ID" value="NZ_JBHSHC010000057.1"/>
</dbReference>
<protein>
    <submittedName>
        <fullName evidence="1">Uncharacterized protein</fullName>
    </submittedName>
</protein>
<name>A0ABV9Q1W6_9BACL</name>